<dbReference type="PROSITE" id="PS51671">
    <property type="entry name" value="ACT"/>
    <property type="match status" value="1"/>
</dbReference>
<dbReference type="InterPro" id="IPR001086">
    <property type="entry name" value="Preph_deHydtase"/>
</dbReference>
<reference evidence="9 10" key="1">
    <citation type="submission" date="2016-10" db="EMBL/GenBank/DDBJ databases">
        <authorList>
            <person name="de Groot N.N."/>
        </authorList>
    </citation>
    <scope>NUCLEOTIDE SEQUENCE [LARGE SCALE GENOMIC DNA]</scope>
    <source>
        <strain evidence="9 10">CBS 141442</strain>
    </source>
</reference>
<organism evidence="9 10">
    <name type="scientific">Sungouiella intermedia</name>
    <dbReference type="NCBI Taxonomy" id="45354"/>
    <lineage>
        <taxon>Eukaryota</taxon>
        <taxon>Fungi</taxon>
        <taxon>Dikarya</taxon>
        <taxon>Ascomycota</taxon>
        <taxon>Saccharomycotina</taxon>
        <taxon>Pichiomycetes</taxon>
        <taxon>Metschnikowiaceae</taxon>
        <taxon>Sungouiella</taxon>
    </lineage>
</organism>
<dbReference type="STRING" id="45354.A0A1L0BQA9"/>
<dbReference type="Proteomes" id="UP000182334">
    <property type="component" value="Chromosome IV"/>
</dbReference>
<keyword evidence="4" id="KW-0456">Lyase</keyword>
<dbReference type="SUPFAM" id="SSF53850">
    <property type="entry name" value="Periplasmic binding protein-like II"/>
    <property type="match status" value="1"/>
</dbReference>
<evidence type="ECO:0000259" key="8">
    <source>
        <dbReference type="PROSITE" id="PS51671"/>
    </source>
</evidence>
<accession>A0A1L0BQA9</accession>
<dbReference type="InterPro" id="IPR002912">
    <property type="entry name" value="ACT_dom"/>
</dbReference>
<sequence>MPKEGREPAQFRVVAEQFVAIHHYLLSNAEDLSKVTNLYSHPQVWGQVTKFLSLDVLPGKYSKIDTSSTAQAAEFVKSDDTNTSACISSQTSAHLYGVPIKAAAIEDFKGNTTRFLVLGYSDKEIEHGEDGEKPNLGTPIDSSPDRNLDSEEINDITLLMFVLNADDPGALCLALGAFQKNNVNLTSISSRPSGRTRWQYIFYLEAAGNAKNEAMHASINLLKPHCTQLAIVGTFARSWRYGEQE</sequence>
<evidence type="ECO:0000256" key="6">
    <source>
        <dbReference type="SAM" id="MobiDB-lite"/>
    </source>
</evidence>
<dbReference type="AlphaFoldDB" id="A0A1L0BQA9"/>
<evidence type="ECO:0000256" key="2">
    <source>
        <dbReference type="ARBA" id="ARBA00023141"/>
    </source>
</evidence>
<keyword evidence="1" id="KW-0028">Amino-acid biosynthesis</keyword>
<feature type="domain" description="Prephenate dehydratase" evidence="7">
    <location>
        <begin position="1"/>
        <end position="120"/>
    </location>
</feature>
<proteinExistence type="predicted"/>
<dbReference type="Gene3D" id="3.40.190.10">
    <property type="entry name" value="Periplasmic binding protein-like II"/>
    <property type="match status" value="2"/>
</dbReference>
<evidence type="ECO:0000313" key="9">
    <source>
        <dbReference type="EMBL" id="SGZ53583.1"/>
    </source>
</evidence>
<feature type="domain" description="ACT" evidence="8">
    <location>
        <begin position="159"/>
        <end position="240"/>
    </location>
</feature>
<dbReference type="PANTHER" id="PTHR21022">
    <property type="entry name" value="PREPHENATE DEHYDRATASE P PROTEIN"/>
    <property type="match status" value="1"/>
</dbReference>
<dbReference type="EMBL" id="LT635759">
    <property type="protein sequence ID" value="SGZ53583.1"/>
    <property type="molecule type" value="Genomic_DNA"/>
</dbReference>
<dbReference type="PROSITE" id="PS51171">
    <property type="entry name" value="PREPHENATE_DEHYDR_3"/>
    <property type="match status" value="1"/>
</dbReference>
<evidence type="ECO:0000256" key="1">
    <source>
        <dbReference type="ARBA" id="ARBA00022605"/>
    </source>
</evidence>
<gene>
    <name evidence="9" type="ORF">SAMEA4029010_CIC11G00000004896</name>
</gene>
<evidence type="ECO:0000256" key="4">
    <source>
        <dbReference type="ARBA" id="ARBA00023239"/>
    </source>
</evidence>
<dbReference type="GO" id="GO:0004664">
    <property type="term" value="F:prephenate dehydratase activity"/>
    <property type="evidence" value="ECO:0007669"/>
    <property type="project" value="InterPro"/>
</dbReference>
<dbReference type="GO" id="GO:0009094">
    <property type="term" value="P:L-phenylalanine biosynthetic process"/>
    <property type="evidence" value="ECO:0007669"/>
    <property type="project" value="UniProtKB-KW"/>
</dbReference>
<evidence type="ECO:0000256" key="5">
    <source>
        <dbReference type="ARBA" id="ARBA00029440"/>
    </source>
</evidence>
<dbReference type="CDD" id="cd04905">
    <property type="entry name" value="ACT_CM-PDT"/>
    <property type="match status" value="1"/>
</dbReference>
<keyword evidence="3" id="KW-0584">Phenylalanine biosynthesis</keyword>
<evidence type="ECO:0000259" key="7">
    <source>
        <dbReference type="PROSITE" id="PS51171"/>
    </source>
</evidence>
<dbReference type="PANTHER" id="PTHR21022:SF19">
    <property type="entry name" value="PREPHENATE DEHYDRATASE-RELATED"/>
    <property type="match status" value="1"/>
</dbReference>
<dbReference type="OrthoDB" id="983542at2759"/>
<dbReference type="InterPro" id="IPR045865">
    <property type="entry name" value="ACT-like_dom_sf"/>
</dbReference>
<dbReference type="GO" id="GO:0005737">
    <property type="term" value="C:cytoplasm"/>
    <property type="evidence" value="ECO:0007669"/>
    <property type="project" value="TreeGrafter"/>
</dbReference>
<dbReference type="Gene3D" id="3.30.70.260">
    <property type="match status" value="1"/>
</dbReference>
<dbReference type="Pfam" id="PF00800">
    <property type="entry name" value="PDT"/>
    <property type="match status" value="1"/>
</dbReference>
<comment type="pathway">
    <text evidence="5">Amino-acid biosynthesis.</text>
</comment>
<evidence type="ECO:0000313" key="10">
    <source>
        <dbReference type="Proteomes" id="UP000182334"/>
    </source>
</evidence>
<dbReference type="SUPFAM" id="SSF55021">
    <property type="entry name" value="ACT-like"/>
    <property type="match status" value="1"/>
</dbReference>
<name>A0A1L0BQA9_9ASCO</name>
<keyword evidence="2" id="KW-0057">Aromatic amino acid biosynthesis</keyword>
<protein>
    <submittedName>
        <fullName evidence="9">CIC11C00000004896</fullName>
    </submittedName>
</protein>
<feature type="region of interest" description="Disordered" evidence="6">
    <location>
        <begin position="126"/>
        <end position="148"/>
    </location>
</feature>
<evidence type="ECO:0000256" key="3">
    <source>
        <dbReference type="ARBA" id="ARBA00023222"/>
    </source>
</evidence>
<keyword evidence="10" id="KW-1185">Reference proteome</keyword>